<organism evidence="1">
    <name type="scientific">marine sediment metagenome</name>
    <dbReference type="NCBI Taxonomy" id="412755"/>
    <lineage>
        <taxon>unclassified sequences</taxon>
        <taxon>metagenomes</taxon>
        <taxon>ecological metagenomes</taxon>
    </lineage>
</organism>
<reference evidence="1" key="1">
    <citation type="journal article" date="2015" name="Nature">
        <title>Complex archaea that bridge the gap between prokaryotes and eukaryotes.</title>
        <authorList>
            <person name="Spang A."/>
            <person name="Saw J.H."/>
            <person name="Jorgensen S.L."/>
            <person name="Zaremba-Niedzwiedzka K."/>
            <person name="Martijn J."/>
            <person name="Lind A.E."/>
            <person name="van Eijk R."/>
            <person name="Schleper C."/>
            <person name="Guy L."/>
            <person name="Ettema T.J."/>
        </authorList>
    </citation>
    <scope>NUCLEOTIDE SEQUENCE</scope>
</reference>
<dbReference type="EMBL" id="LAZR01068682">
    <property type="protein sequence ID" value="KKK49181.1"/>
    <property type="molecule type" value="Genomic_DNA"/>
</dbReference>
<protein>
    <submittedName>
        <fullName evidence="1">Uncharacterized protein</fullName>
    </submittedName>
</protein>
<comment type="caution">
    <text evidence="1">The sequence shown here is derived from an EMBL/GenBank/DDBJ whole genome shotgun (WGS) entry which is preliminary data.</text>
</comment>
<gene>
    <name evidence="1" type="ORF">LCGC14_3137640</name>
</gene>
<evidence type="ECO:0000313" key="1">
    <source>
        <dbReference type="EMBL" id="KKK49181.1"/>
    </source>
</evidence>
<dbReference type="AlphaFoldDB" id="A0A0F8YM64"/>
<name>A0A0F8YM64_9ZZZZ</name>
<accession>A0A0F8YM64</accession>
<proteinExistence type="predicted"/>
<sequence length="176" mass="19668">MKDTCVVRVDDRHLAHFYDGLGGKADVDSWPSVLNQKFRGTGVYSIRRVAKSTLRAARVVIVGIYDDPAFATLVPAFFVKNTSVSGVGYGICARFLRELGVTPLSKGERKTLHLVVTKKQKCGGRIRDTKLTMGMVREIRMMYSTGDWLQRELATMFGVTTGCITSVISRKSWDWL</sequence>